<feature type="transmembrane region" description="Helical" evidence="6">
    <location>
        <begin position="32"/>
        <end position="51"/>
    </location>
</feature>
<dbReference type="RefSeq" id="WP_015007013.1">
    <property type="nucleotide sequence ID" value="NZ_FQZJ01000010.1"/>
</dbReference>
<dbReference type="EMBL" id="ASHL01000013">
    <property type="protein sequence ID" value="EPD12190.1"/>
    <property type="molecule type" value="Genomic_DNA"/>
</dbReference>
<reference evidence="7 8" key="1">
    <citation type="journal article" date="2013" name="Genome Announc.">
        <title>Genome Sequence of the Pyrene- and Fluoranthene-Degrading Bacterium Cycloclasticus sp. Strain PY97M.</title>
        <authorList>
            <person name="Cui Z."/>
            <person name="Xu G."/>
            <person name="Li Q."/>
            <person name="Gao W."/>
            <person name="Zheng L."/>
        </authorList>
    </citation>
    <scope>NUCLEOTIDE SEQUENCE [LARGE SCALE GENOMIC DNA]</scope>
    <source>
        <strain evidence="7 8">PY97M</strain>
    </source>
</reference>
<gene>
    <name evidence="7" type="ORF">L196_11213</name>
</gene>
<evidence type="ECO:0000256" key="6">
    <source>
        <dbReference type="SAM" id="Phobius"/>
    </source>
</evidence>
<keyword evidence="8" id="KW-1185">Reference proteome</keyword>
<evidence type="ECO:0000256" key="3">
    <source>
        <dbReference type="ARBA" id="ARBA00022692"/>
    </source>
</evidence>
<comment type="subcellular location">
    <subcellularLocation>
        <location evidence="1">Cell membrane</location>
        <topology evidence="1">Multi-pass membrane protein</topology>
    </subcellularLocation>
</comment>
<evidence type="ECO:0000256" key="2">
    <source>
        <dbReference type="ARBA" id="ARBA00022475"/>
    </source>
</evidence>
<evidence type="ECO:0000256" key="1">
    <source>
        <dbReference type="ARBA" id="ARBA00004651"/>
    </source>
</evidence>
<sequence length="120" mass="13026">MKAQSKIVVYQLALIFVVAITGYALYSEQFDLKAVLYGGFISVTASIVMAVRLSQAVKSAQKGSKRGGFYVYLGVIERLLIAIALFGAGLMWFEMSPVYTMVGLVVGQVGFILGGFRVKE</sequence>
<feature type="transmembrane region" description="Helical" evidence="6">
    <location>
        <begin position="7"/>
        <end position="26"/>
    </location>
</feature>
<evidence type="ECO:0008006" key="9">
    <source>
        <dbReference type="Google" id="ProtNLM"/>
    </source>
</evidence>
<evidence type="ECO:0000256" key="5">
    <source>
        <dbReference type="ARBA" id="ARBA00023136"/>
    </source>
</evidence>
<feature type="transmembrane region" description="Helical" evidence="6">
    <location>
        <begin position="98"/>
        <end position="116"/>
    </location>
</feature>
<evidence type="ECO:0000313" key="7">
    <source>
        <dbReference type="EMBL" id="EPD12190.1"/>
    </source>
</evidence>
<keyword evidence="2" id="KW-1003">Cell membrane</keyword>
<feature type="transmembrane region" description="Helical" evidence="6">
    <location>
        <begin position="71"/>
        <end position="92"/>
    </location>
</feature>
<dbReference type="AlphaFoldDB" id="A0AB33YZ17"/>
<name>A0AB33YZ17_9GAMM</name>
<evidence type="ECO:0000256" key="4">
    <source>
        <dbReference type="ARBA" id="ARBA00022989"/>
    </source>
</evidence>
<dbReference type="InterPro" id="IPR005598">
    <property type="entry name" value="ATP_synth_I"/>
</dbReference>
<organism evidence="7 8">
    <name type="scientific">Cycloclasticus pugetii</name>
    <dbReference type="NCBI Taxonomy" id="34068"/>
    <lineage>
        <taxon>Bacteria</taxon>
        <taxon>Pseudomonadati</taxon>
        <taxon>Pseudomonadota</taxon>
        <taxon>Gammaproteobacteria</taxon>
        <taxon>Thiotrichales</taxon>
        <taxon>Piscirickettsiaceae</taxon>
        <taxon>Cycloclasticus</taxon>
    </lineage>
</organism>
<comment type="caution">
    <text evidence="7">The sequence shown here is derived from an EMBL/GenBank/DDBJ whole genome shotgun (WGS) entry which is preliminary data.</text>
</comment>
<dbReference type="GO" id="GO:0005886">
    <property type="term" value="C:plasma membrane"/>
    <property type="evidence" value="ECO:0007669"/>
    <property type="project" value="UniProtKB-SubCell"/>
</dbReference>
<keyword evidence="5 6" id="KW-0472">Membrane</keyword>
<keyword evidence="4 6" id="KW-1133">Transmembrane helix</keyword>
<proteinExistence type="predicted"/>
<dbReference type="Pfam" id="PF03899">
    <property type="entry name" value="ATP-synt_I"/>
    <property type="match status" value="1"/>
</dbReference>
<accession>A0AB33YZ17</accession>
<evidence type="ECO:0000313" key="8">
    <source>
        <dbReference type="Proteomes" id="UP000015462"/>
    </source>
</evidence>
<protein>
    <recommendedName>
        <fullName evidence="9">ATP synthase protein I</fullName>
    </recommendedName>
</protein>
<keyword evidence="3 6" id="KW-0812">Transmembrane</keyword>
<dbReference type="Proteomes" id="UP000015462">
    <property type="component" value="Unassembled WGS sequence"/>
</dbReference>